<name>I1D7H7_9PSEU</name>
<dbReference type="Gene3D" id="3.40.50.300">
    <property type="entry name" value="P-loop containing nucleotide triphosphate hydrolases"/>
    <property type="match status" value="2"/>
</dbReference>
<dbReference type="SUPFAM" id="SSF52540">
    <property type="entry name" value="P-loop containing nucleoside triphosphate hydrolases"/>
    <property type="match status" value="1"/>
</dbReference>
<dbReference type="AlphaFoldDB" id="I1D7H7"/>
<accession>I1D7H7</accession>
<dbReference type="RefSeq" id="WP_005466752.1">
    <property type="nucleotide sequence ID" value="NZ_CM001484.1"/>
</dbReference>
<dbReference type="PANTHER" id="PTHR22683:SF41">
    <property type="entry name" value="DNA TRANSLOCASE FTSK"/>
    <property type="match status" value="1"/>
</dbReference>
<dbReference type="InterPro" id="IPR002543">
    <property type="entry name" value="FtsK_dom"/>
</dbReference>
<evidence type="ECO:0000259" key="4">
    <source>
        <dbReference type="PROSITE" id="PS50901"/>
    </source>
</evidence>
<evidence type="ECO:0000256" key="2">
    <source>
        <dbReference type="ARBA" id="ARBA00022840"/>
    </source>
</evidence>
<reference evidence="6" key="2">
    <citation type="submission" date="2012-01" db="EMBL/GenBank/DDBJ databases">
        <title>Noncontiguous Finished sequence of chromosome of Saccharomonospora glauca K62.</title>
        <authorList>
            <consortium name="US DOE Joint Genome Institute"/>
            <person name="Lucas S."/>
            <person name="Han J."/>
            <person name="Lapidus A."/>
            <person name="Cheng J.-F."/>
            <person name="Goodwin L."/>
            <person name="Pitluck S."/>
            <person name="Peters L."/>
            <person name="Mikhailova N."/>
            <person name="Held B."/>
            <person name="Detter J.C."/>
            <person name="Han C."/>
            <person name="Tapia R."/>
            <person name="Land M."/>
            <person name="Hauser L."/>
            <person name="Kyrpides N."/>
            <person name="Ivanova N."/>
            <person name="Pagani I."/>
            <person name="Brambilla E.-M."/>
            <person name="Klenk H.-P."/>
            <person name="Woyke T."/>
        </authorList>
    </citation>
    <scope>NUCLEOTIDE SEQUENCE [LARGE SCALE GENOMIC DNA]</scope>
    <source>
        <strain evidence="6">K62</strain>
    </source>
</reference>
<sequence length="920" mass="99392">MRRKVLEERTRVTNALETLRHQLGLALGAARNAHSEAEAELTKLRLEQLVLSVGLDHAEDDPRLAEYRGDPAMNAVRSELEDVRSRFYSGWADGPDQLRALVASAAPGPAGRPPGEWLGKLGTFDGTRPPELWRIGEATVDASNVGREHGTTLSFDVAVPLLDESHLSITSAPKTRPTVDALVEGLLMRVLSTFAPGAVKVHLWDVGQLTAVLPNFYALSRTSAVTVHDPTRLVDLLDELAGHIRRIHAYTLQAGYPSLRAMREATGKRVEPWRIAVLYGNGEELATEHLRALKRVASGALAAGISLVLVDVPTVLGGSVETISLLDDRRAVTSMTGPNVEVRLDPALPSGQVANAASRLAEAIVTKQGGPRSFADLLPTEFGRESSARELRAPVGFHEGEPVEVVIGDATPHALIGGPSGSGKTNFLYALLGSLAARYSPDELALYLLDFKEGVSFAGLAPGKKDESWLPHARLVGVNVNTDREFGLALLRFLSDELRRRSAAAKEFEVTNIAELREQDPDGHWPRIVAVIDEFQYLFAERDSVTGMATALLEDLARRGRSQGIHLILASQDIAGIEAFWGKPAVFEQCTLRIAMPKARRVLAEGNQAAVSAPRWHAVVNHESGVAHGNQLAHIPDASSKDTFPVLQRQLWQRYATHARPRLFDGAVAPRLEDSPAFVACEPGVERPRALVGQAIEVTDNAHGVEMASAPGRNLAVMGSNTAEALAVLDAATRSLARQYEAGAVEFALGCALDSCLAEVRALADDLASCGHKADMVTADGIPSLVAEHVDRMSEQDKPRFLVLYGVDAVLPALERKEPGRPSALEHLRTLLKQGPVQELHVLGWWRGVARLKDTLGFGGTDEIGAWVALDVQGSELAAFCPGQVVHWSPRPGRALFFDRSTHASPEVTIPFHRPEVTDA</sequence>
<feature type="binding site" evidence="3">
    <location>
        <begin position="418"/>
        <end position="425"/>
    </location>
    <ligand>
        <name>ATP</name>
        <dbReference type="ChEBI" id="CHEBI:30616"/>
    </ligand>
</feature>
<dbReference type="PROSITE" id="PS50901">
    <property type="entry name" value="FTSK"/>
    <property type="match status" value="1"/>
</dbReference>
<reference evidence="5 6" key="1">
    <citation type="submission" date="2011-09" db="EMBL/GenBank/DDBJ databases">
        <authorList>
            <consortium name="US DOE Joint Genome Institute (JGI-PGF)"/>
            <person name="Lucas S."/>
            <person name="Han J."/>
            <person name="Lapidus A."/>
            <person name="Cheng J.-F."/>
            <person name="Goodwin L."/>
            <person name="Pitluck S."/>
            <person name="Peters L."/>
            <person name="Land M.L."/>
            <person name="Hauser L."/>
            <person name="Brambilla E."/>
            <person name="Klenk H.-P."/>
            <person name="Woyke T.J."/>
        </authorList>
    </citation>
    <scope>NUCLEOTIDE SEQUENCE [LARGE SCALE GENOMIC DNA]</scope>
    <source>
        <strain evidence="5 6">K62</strain>
    </source>
</reference>
<dbReference type="CDD" id="cd01127">
    <property type="entry name" value="TrwB_TraG_TraD_VirD4"/>
    <property type="match status" value="1"/>
</dbReference>
<dbReference type="GO" id="GO:0003677">
    <property type="term" value="F:DNA binding"/>
    <property type="evidence" value="ECO:0007669"/>
    <property type="project" value="InterPro"/>
</dbReference>
<proteinExistence type="predicted"/>
<dbReference type="STRING" id="928724.SacglDRAFT_04063"/>
<protein>
    <submittedName>
        <fullName evidence="5">DNA segregation ATPase, FtsK/SpoIIIE family</fullName>
    </submittedName>
</protein>
<evidence type="ECO:0000313" key="5">
    <source>
        <dbReference type="EMBL" id="EIF00902.1"/>
    </source>
</evidence>
<evidence type="ECO:0000256" key="1">
    <source>
        <dbReference type="ARBA" id="ARBA00022741"/>
    </source>
</evidence>
<keyword evidence="1 3" id="KW-0547">Nucleotide-binding</keyword>
<evidence type="ECO:0000313" key="6">
    <source>
        <dbReference type="Proteomes" id="UP000005087"/>
    </source>
</evidence>
<evidence type="ECO:0000256" key="3">
    <source>
        <dbReference type="PROSITE-ProRule" id="PRU00289"/>
    </source>
</evidence>
<dbReference type="InterPro" id="IPR050206">
    <property type="entry name" value="FtsK/SpoIIIE/SftA"/>
</dbReference>
<dbReference type="PANTHER" id="PTHR22683">
    <property type="entry name" value="SPORULATION PROTEIN RELATED"/>
    <property type="match status" value="1"/>
</dbReference>
<keyword evidence="2 3" id="KW-0067">ATP-binding</keyword>
<dbReference type="Proteomes" id="UP000005087">
    <property type="component" value="Chromosome"/>
</dbReference>
<dbReference type="InterPro" id="IPR027417">
    <property type="entry name" value="P-loop_NTPase"/>
</dbReference>
<keyword evidence="6" id="KW-1185">Reference proteome</keyword>
<feature type="domain" description="FtsK" evidence="4">
    <location>
        <begin position="400"/>
        <end position="605"/>
    </location>
</feature>
<organism evidence="5 6">
    <name type="scientific">Saccharomonospora glauca K62</name>
    <dbReference type="NCBI Taxonomy" id="928724"/>
    <lineage>
        <taxon>Bacteria</taxon>
        <taxon>Bacillati</taxon>
        <taxon>Actinomycetota</taxon>
        <taxon>Actinomycetes</taxon>
        <taxon>Pseudonocardiales</taxon>
        <taxon>Pseudonocardiaceae</taxon>
        <taxon>Saccharomonospora</taxon>
    </lineage>
</organism>
<gene>
    <name evidence="5" type="ORF">SacglDRAFT_04063</name>
</gene>
<dbReference type="Pfam" id="PF01580">
    <property type="entry name" value="FtsK_SpoIIIE"/>
    <property type="match status" value="1"/>
</dbReference>
<dbReference type="EMBL" id="CM001484">
    <property type="protein sequence ID" value="EIF00902.1"/>
    <property type="molecule type" value="Genomic_DNA"/>
</dbReference>
<dbReference type="HOGENOM" id="CLU_008270_1_0_11"/>
<dbReference type="eggNOG" id="COG1674">
    <property type="taxonomic scope" value="Bacteria"/>
</dbReference>
<dbReference type="GO" id="GO:0005524">
    <property type="term" value="F:ATP binding"/>
    <property type="evidence" value="ECO:0007669"/>
    <property type="project" value="UniProtKB-UniRule"/>
</dbReference>
<dbReference type="OrthoDB" id="9807790at2"/>